<sequence length="70" mass="8294">MYKLDLPLDLKEVAAIEGRRNREQQRQSRIFNARARTMGVDAAALEKQVEERTTMERMEKAREEAFGKYY</sequence>
<evidence type="ECO:0000313" key="11">
    <source>
        <dbReference type="Proteomes" id="UP000770717"/>
    </source>
</evidence>
<accession>A0A8J6B6Y3</accession>
<evidence type="ECO:0000313" key="10">
    <source>
        <dbReference type="EMBL" id="KAG9461806.1"/>
    </source>
</evidence>
<evidence type="ECO:0000256" key="9">
    <source>
        <dbReference type="ARBA" id="ARBA00046435"/>
    </source>
</evidence>
<reference evidence="10" key="1">
    <citation type="thesis" date="2020" institute="ProQuest LLC" country="789 East Eisenhower Parkway, Ann Arbor, MI, USA">
        <title>Comparative Genomics and Chromosome Evolution.</title>
        <authorList>
            <person name="Mudd A.B."/>
        </authorList>
    </citation>
    <scope>NUCLEOTIDE SEQUENCE</scope>
    <source>
        <strain evidence="10">HN-11 Male</strain>
        <tissue evidence="10">Kidney and liver</tissue>
    </source>
</reference>
<comment type="subcellular location">
    <subcellularLocation>
        <location evidence="1">Cytoplasm</location>
        <location evidence="1">Cytoskeleton</location>
        <location evidence="1">Flagellum axoneme</location>
    </subcellularLocation>
</comment>
<keyword evidence="11" id="KW-1185">Reference proteome</keyword>
<evidence type="ECO:0000256" key="8">
    <source>
        <dbReference type="ARBA" id="ARBA00023273"/>
    </source>
</evidence>
<comment type="subunit">
    <text evidence="9">Microtubule inner protein component of sperm flagellar doublet microtubules.</text>
</comment>
<dbReference type="PANTHER" id="PTHR14517:SF6">
    <property type="entry name" value="RE41410P"/>
    <property type="match status" value="1"/>
</dbReference>
<organism evidence="10 11">
    <name type="scientific">Eleutherodactylus coqui</name>
    <name type="common">Puerto Rican coqui</name>
    <dbReference type="NCBI Taxonomy" id="57060"/>
    <lineage>
        <taxon>Eukaryota</taxon>
        <taxon>Metazoa</taxon>
        <taxon>Chordata</taxon>
        <taxon>Craniata</taxon>
        <taxon>Vertebrata</taxon>
        <taxon>Euteleostomi</taxon>
        <taxon>Amphibia</taxon>
        <taxon>Batrachia</taxon>
        <taxon>Anura</taxon>
        <taxon>Neobatrachia</taxon>
        <taxon>Hyloidea</taxon>
        <taxon>Eleutherodactylidae</taxon>
        <taxon>Eleutherodactylinae</taxon>
        <taxon>Eleutherodactylus</taxon>
        <taxon>Eleutherodactylus</taxon>
    </lineage>
</organism>
<comment type="similarity">
    <text evidence="2">Belongs to the RIB43A family.</text>
</comment>
<evidence type="ECO:0000256" key="4">
    <source>
        <dbReference type="ARBA" id="ARBA00022846"/>
    </source>
</evidence>
<proteinExistence type="inferred from homology"/>
<protein>
    <submittedName>
        <fullName evidence="10">Uncharacterized protein</fullName>
    </submittedName>
</protein>
<keyword evidence="4" id="KW-0282">Flagellum</keyword>
<dbReference type="InterPro" id="IPR008805">
    <property type="entry name" value="RIB43A"/>
</dbReference>
<dbReference type="EMBL" id="WNTK01016341">
    <property type="protein sequence ID" value="KAG9461806.1"/>
    <property type="molecule type" value="Genomic_DNA"/>
</dbReference>
<keyword evidence="3" id="KW-0963">Cytoplasm</keyword>
<dbReference type="OrthoDB" id="429119at2759"/>
<name>A0A8J6B6Y3_ELECQ</name>
<dbReference type="Pfam" id="PF05914">
    <property type="entry name" value="RIB43A"/>
    <property type="match status" value="1"/>
</dbReference>
<keyword evidence="5" id="KW-0175">Coiled coil</keyword>
<evidence type="ECO:0000256" key="1">
    <source>
        <dbReference type="ARBA" id="ARBA00004611"/>
    </source>
</evidence>
<dbReference type="Proteomes" id="UP000770717">
    <property type="component" value="Unassembled WGS sequence"/>
</dbReference>
<dbReference type="PANTHER" id="PTHR14517">
    <property type="entry name" value="RIB43A-RELATED"/>
    <property type="match status" value="1"/>
</dbReference>
<keyword evidence="7" id="KW-0206">Cytoskeleton</keyword>
<dbReference type="AlphaFoldDB" id="A0A8J6B6Y3"/>
<keyword evidence="6" id="KW-0969">Cilium</keyword>
<comment type="caution">
    <text evidence="10">The sequence shown here is derived from an EMBL/GenBank/DDBJ whole genome shotgun (WGS) entry which is preliminary data.</text>
</comment>
<evidence type="ECO:0000256" key="7">
    <source>
        <dbReference type="ARBA" id="ARBA00023212"/>
    </source>
</evidence>
<evidence type="ECO:0000256" key="6">
    <source>
        <dbReference type="ARBA" id="ARBA00023069"/>
    </source>
</evidence>
<gene>
    <name evidence="10" type="ORF">GDO78_015690</name>
</gene>
<evidence type="ECO:0000256" key="3">
    <source>
        <dbReference type="ARBA" id="ARBA00022490"/>
    </source>
</evidence>
<evidence type="ECO:0000256" key="5">
    <source>
        <dbReference type="ARBA" id="ARBA00023054"/>
    </source>
</evidence>
<keyword evidence="8" id="KW-0966">Cell projection</keyword>
<evidence type="ECO:0000256" key="2">
    <source>
        <dbReference type="ARBA" id="ARBA00006875"/>
    </source>
</evidence>